<comment type="subcellular location">
    <subcellularLocation>
        <location evidence="1">Membrane</location>
        <topology evidence="1">Multi-pass membrane protein</topology>
    </subcellularLocation>
</comment>
<keyword evidence="3 7" id="KW-1133">Transmembrane helix</keyword>
<organism evidence="9 10">
    <name type="scientific">Neodothiora populina</name>
    <dbReference type="NCBI Taxonomy" id="2781224"/>
    <lineage>
        <taxon>Eukaryota</taxon>
        <taxon>Fungi</taxon>
        <taxon>Dikarya</taxon>
        <taxon>Ascomycota</taxon>
        <taxon>Pezizomycotina</taxon>
        <taxon>Dothideomycetes</taxon>
        <taxon>Dothideomycetidae</taxon>
        <taxon>Dothideales</taxon>
        <taxon>Dothioraceae</taxon>
        <taxon>Neodothiora</taxon>
    </lineage>
</organism>
<evidence type="ECO:0000256" key="5">
    <source>
        <dbReference type="ARBA" id="ARBA00038359"/>
    </source>
</evidence>
<dbReference type="RefSeq" id="XP_069196587.1">
    <property type="nucleotide sequence ID" value="XM_069348174.1"/>
</dbReference>
<name>A0ABR3P2G6_9PEZI</name>
<evidence type="ECO:0000313" key="9">
    <source>
        <dbReference type="EMBL" id="KAL1296905.1"/>
    </source>
</evidence>
<sequence length="351" mass="39429">MTWVYHATPEIDAKSEYPAIITVNVVFTVIAILCVALRFAIRSGSVALDEWVTLVTLLFDVIYNILCIVQTRYGLGLSLADRPKQTAQPLKVLSYAGKPFYQFGIAGFKLALCVSYLRLTEGADKRTYRRVIWTVGIASTLFHFAFMLIVLFWCIPLEKNIHANVPGYCLPFGPVNYTMASITVVCDLIIFFLPIPLFLSLSLTKRAKLALCFVFGLGIFTTMASIVRIGYLHEVVDSGNNSTVVMLGTLEFNVGIIVSCVPFLRPLFSNMRKWRERSYGTEPQRNYAMNTISKSGAQTQSAEIDDELVKDTRRHSITESEENILEPRRDMMQNPGIVKTQRFDVSSDDAS</sequence>
<feature type="transmembrane region" description="Helical" evidence="7">
    <location>
        <begin position="175"/>
        <end position="199"/>
    </location>
</feature>
<keyword evidence="10" id="KW-1185">Reference proteome</keyword>
<protein>
    <recommendedName>
        <fullName evidence="8">Rhodopsin domain-containing protein</fullName>
    </recommendedName>
</protein>
<keyword evidence="2 7" id="KW-0812">Transmembrane</keyword>
<evidence type="ECO:0000256" key="2">
    <source>
        <dbReference type="ARBA" id="ARBA00022692"/>
    </source>
</evidence>
<feature type="transmembrane region" description="Helical" evidence="7">
    <location>
        <begin position="51"/>
        <end position="73"/>
    </location>
</feature>
<evidence type="ECO:0000313" key="10">
    <source>
        <dbReference type="Proteomes" id="UP001562354"/>
    </source>
</evidence>
<comment type="caution">
    <text evidence="9">The sequence shown here is derived from an EMBL/GenBank/DDBJ whole genome shotgun (WGS) entry which is preliminary data.</text>
</comment>
<reference evidence="9 10" key="1">
    <citation type="submission" date="2024-07" db="EMBL/GenBank/DDBJ databases">
        <title>Draft sequence of the Neodothiora populina.</title>
        <authorList>
            <person name="Drown D.D."/>
            <person name="Schuette U.S."/>
            <person name="Buechlein A.B."/>
            <person name="Rusch D.R."/>
            <person name="Winton L.W."/>
            <person name="Adams G.A."/>
        </authorList>
    </citation>
    <scope>NUCLEOTIDE SEQUENCE [LARGE SCALE GENOMIC DNA]</scope>
    <source>
        <strain evidence="9 10">CPC 39397</strain>
    </source>
</reference>
<feature type="transmembrane region" description="Helical" evidence="7">
    <location>
        <begin position="131"/>
        <end position="155"/>
    </location>
</feature>
<dbReference type="PANTHER" id="PTHR33048">
    <property type="entry name" value="PTH11-LIKE INTEGRAL MEMBRANE PROTEIN (AFU_ORTHOLOGUE AFUA_5G11245)"/>
    <property type="match status" value="1"/>
</dbReference>
<evidence type="ECO:0000256" key="4">
    <source>
        <dbReference type="ARBA" id="ARBA00023136"/>
    </source>
</evidence>
<dbReference type="GeneID" id="95978217"/>
<feature type="region of interest" description="Disordered" evidence="6">
    <location>
        <begin position="312"/>
        <end position="351"/>
    </location>
</feature>
<feature type="transmembrane region" description="Helical" evidence="7">
    <location>
        <begin position="100"/>
        <end position="119"/>
    </location>
</feature>
<feature type="transmembrane region" description="Helical" evidence="7">
    <location>
        <begin position="244"/>
        <end position="268"/>
    </location>
</feature>
<dbReference type="Proteomes" id="UP001562354">
    <property type="component" value="Unassembled WGS sequence"/>
</dbReference>
<keyword evidence="4 7" id="KW-0472">Membrane</keyword>
<gene>
    <name evidence="9" type="ORF">AAFC00_004517</name>
</gene>
<feature type="domain" description="Rhodopsin" evidence="8">
    <location>
        <begin position="38"/>
        <end position="269"/>
    </location>
</feature>
<dbReference type="EMBL" id="JBFMKM010000016">
    <property type="protein sequence ID" value="KAL1296905.1"/>
    <property type="molecule type" value="Genomic_DNA"/>
</dbReference>
<accession>A0ABR3P2G6</accession>
<dbReference type="InterPro" id="IPR049326">
    <property type="entry name" value="Rhodopsin_dom_fungi"/>
</dbReference>
<feature type="transmembrane region" description="Helical" evidence="7">
    <location>
        <begin position="211"/>
        <end position="232"/>
    </location>
</feature>
<dbReference type="Pfam" id="PF20684">
    <property type="entry name" value="Fung_rhodopsin"/>
    <property type="match status" value="1"/>
</dbReference>
<evidence type="ECO:0000256" key="1">
    <source>
        <dbReference type="ARBA" id="ARBA00004141"/>
    </source>
</evidence>
<proteinExistence type="inferred from homology"/>
<evidence type="ECO:0000259" key="8">
    <source>
        <dbReference type="Pfam" id="PF20684"/>
    </source>
</evidence>
<comment type="similarity">
    <text evidence="5">Belongs to the SAT4 family.</text>
</comment>
<evidence type="ECO:0000256" key="7">
    <source>
        <dbReference type="SAM" id="Phobius"/>
    </source>
</evidence>
<evidence type="ECO:0000256" key="3">
    <source>
        <dbReference type="ARBA" id="ARBA00022989"/>
    </source>
</evidence>
<feature type="transmembrane region" description="Helical" evidence="7">
    <location>
        <begin position="20"/>
        <end position="39"/>
    </location>
</feature>
<dbReference type="InterPro" id="IPR052337">
    <property type="entry name" value="SAT4-like"/>
</dbReference>
<dbReference type="PANTHER" id="PTHR33048:SF47">
    <property type="entry name" value="INTEGRAL MEMBRANE PROTEIN-RELATED"/>
    <property type="match status" value="1"/>
</dbReference>
<evidence type="ECO:0000256" key="6">
    <source>
        <dbReference type="SAM" id="MobiDB-lite"/>
    </source>
</evidence>